<feature type="binding site" evidence="3">
    <location>
        <position position="68"/>
    </location>
    <ligand>
        <name>substrate</name>
    </ligand>
</feature>
<dbReference type="NCBIfam" id="TIGR03570">
    <property type="entry name" value="NeuD_NnaD"/>
    <property type="match status" value="1"/>
</dbReference>
<dbReference type="SUPFAM" id="SSF51161">
    <property type="entry name" value="Trimeric LpxA-like enzymes"/>
    <property type="match status" value="1"/>
</dbReference>
<evidence type="ECO:0000256" key="1">
    <source>
        <dbReference type="ARBA" id="ARBA00007274"/>
    </source>
</evidence>
<sequence>MVDSKKLAILGCGGHARSVADVALSLGFSTLCFIDDNAKPGESILGYPVFPSWDVISPDEWIFFSAVGDNHKRKIQLEILGEMGWQVATLISATATIGINSIIGKGTFVGHHGHIGPSVKIGEGCIINTGAIIEHDVCVDEFTHVSVNSTVAGSVNIGKLCFIGAGATIINNITVRDEITVGAGACVVNTIDQPGIYVGVPAKKYK</sequence>
<organism evidence="5">
    <name type="scientific">Aeromonas hydrophila</name>
    <dbReference type="NCBI Taxonomy" id="644"/>
    <lineage>
        <taxon>Bacteria</taxon>
        <taxon>Pseudomonadati</taxon>
        <taxon>Pseudomonadota</taxon>
        <taxon>Gammaproteobacteria</taxon>
        <taxon>Aeromonadales</taxon>
        <taxon>Aeromonadaceae</taxon>
        <taxon>Aeromonas</taxon>
    </lineage>
</organism>
<dbReference type="Gene3D" id="2.160.10.10">
    <property type="entry name" value="Hexapeptide repeat proteins"/>
    <property type="match status" value="1"/>
</dbReference>
<dbReference type="InterPro" id="IPR050179">
    <property type="entry name" value="Trans_hexapeptide_repeat"/>
</dbReference>
<dbReference type="InterPro" id="IPR011004">
    <property type="entry name" value="Trimer_LpxA-like_sf"/>
</dbReference>
<feature type="active site" description="Proton acceptor" evidence="2">
    <location>
        <position position="135"/>
    </location>
</feature>
<dbReference type="CDD" id="cd03360">
    <property type="entry name" value="LbH_AT_putative"/>
    <property type="match status" value="1"/>
</dbReference>
<proteinExistence type="inferred from homology"/>
<reference evidence="5" key="1">
    <citation type="submission" date="2018-06" db="EMBL/GenBank/DDBJ databases">
        <title>Genetic diversity of the Aeromonas Hydrophila O antigens and development of a suspension array for serotype detection.</title>
        <authorList>
            <person name="Cao H."/>
            <person name="Liu B."/>
        </authorList>
    </citation>
    <scope>NUCLEOTIDE SEQUENCE</scope>
    <source>
        <strain evidence="5">G5400</strain>
    </source>
</reference>
<dbReference type="PANTHER" id="PTHR43300:SF7">
    <property type="entry name" value="UDP-N-ACETYLBACILLOSAMINE N-ACETYLTRANSFERASE"/>
    <property type="match status" value="1"/>
</dbReference>
<evidence type="ECO:0000313" key="5">
    <source>
        <dbReference type="EMBL" id="AXL05141.1"/>
    </source>
</evidence>
<accession>A0A346AD29</accession>
<dbReference type="Gene3D" id="3.40.50.20">
    <property type="match status" value="1"/>
</dbReference>
<dbReference type="InterPro" id="IPR001451">
    <property type="entry name" value="Hexapep"/>
</dbReference>
<name>A0A346AD29_AERHY</name>
<dbReference type="AlphaFoldDB" id="A0A346AD29"/>
<protein>
    <recommendedName>
        <fullName evidence="4">PglD N-terminal domain-containing protein</fullName>
    </recommendedName>
</protein>
<evidence type="ECO:0000256" key="3">
    <source>
        <dbReference type="PIRSR" id="PIRSR620019-2"/>
    </source>
</evidence>
<feature type="binding site" evidence="3">
    <location>
        <position position="144"/>
    </location>
    <ligand>
        <name>acetyl-CoA</name>
        <dbReference type="ChEBI" id="CHEBI:57288"/>
    </ligand>
</feature>
<dbReference type="InterPro" id="IPR041561">
    <property type="entry name" value="PglD_N"/>
</dbReference>
<feature type="binding site" evidence="3">
    <location>
        <begin position="35"/>
        <end position="36"/>
    </location>
    <ligand>
        <name>substrate</name>
    </ligand>
</feature>
<evidence type="ECO:0000259" key="4">
    <source>
        <dbReference type="Pfam" id="PF17836"/>
    </source>
</evidence>
<dbReference type="EMBL" id="MH449685">
    <property type="protein sequence ID" value="AXL05141.1"/>
    <property type="molecule type" value="Genomic_DNA"/>
</dbReference>
<dbReference type="Pfam" id="PF17836">
    <property type="entry name" value="PglD_N"/>
    <property type="match status" value="1"/>
</dbReference>
<feature type="site" description="Increases basicity of active site His" evidence="2">
    <location>
        <position position="136"/>
    </location>
</feature>
<feature type="domain" description="PglD N-terminal" evidence="4">
    <location>
        <begin position="6"/>
        <end position="75"/>
    </location>
</feature>
<dbReference type="PANTHER" id="PTHR43300">
    <property type="entry name" value="ACETYLTRANSFERASE"/>
    <property type="match status" value="1"/>
</dbReference>
<dbReference type="InterPro" id="IPR020019">
    <property type="entry name" value="AcTrfase_PglD-like"/>
</dbReference>
<dbReference type="Pfam" id="PF14602">
    <property type="entry name" value="Hexapep_2"/>
    <property type="match status" value="2"/>
</dbReference>
<evidence type="ECO:0000256" key="2">
    <source>
        <dbReference type="PIRSR" id="PIRSR620019-1"/>
    </source>
</evidence>
<gene>
    <name evidence="5" type="primary">orf5</name>
</gene>
<comment type="similarity">
    <text evidence="1">Belongs to the transferase hexapeptide repeat family.</text>
</comment>